<evidence type="ECO:0000313" key="2">
    <source>
        <dbReference type="Proteomes" id="UP000199423"/>
    </source>
</evidence>
<reference evidence="2" key="1">
    <citation type="submission" date="2016-10" db="EMBL/GenBank/DDBJ databases">
        <authorList>
            <person name="Varghese N."/>
            <person name="Submissions S."/>
        </authorList>
    </citation>
    <scope>NUCLEOTIDE SEQUENCE [LARGE SCALE GENOMIC DNA]</scope>
    <source>
        <strain evidence="2">DSM 1565</strain>
    </source>
</reference>
<proteinExistence type="predicted"/>
<dbReference type="EMBL" id="FPCH01000001">
    <property type="protein sequence ID" value="SFV28330.1"/>
    <property type="molecule type" value="Genomic_DNA"/>
</dbReference>
<evidence type="ECO:0000313" key="1">
    <source>
        <dbReference type="EMBL" id="SFV28330.1"/>
    </source>
</evidence>
<accession>A0A1I7N0X6</accession>
<dbReference type="RefSeq" id="WP_244531072.1">
    <property type="nucleotide sequence ID" value="NZ_FPCH01000001.1"/>
</dbReference>
<name>A0A1I7N0X6_9HYPH</name>
<gene>
    <name evidence="1" type="ORF">SAMN04488557_0975</name>
</gene>
<sequence length="107" mass="12086">MVDRRGAVKSQVVTTSDCAFIIVATITRVLYIKDMECADNFSRAMEALQDSGHFGRSGGEKREHLEYLADLLGELQLMAEREGCRKLSRMLAISHAEARRETDRHQS</sequence>
<dbReference type="AlphaFoldDB" id="A0A1I7N0X6"/>
<dbReference type="Proteomes" id="UP000199423">
    <property type="component" value="Unassembled WGS sequence"/>
</dbReference>
<protein>
    <submittedName>
        <fullName evidence="1">Uncharacterized protein</fullName>
    </submittedName>
</protein>
<organism evidence="1 2">
    <name type="scientific">Hyphomicrobium facile</name>
    <dbReference type="NCBI Taxonomy" id="51670"/>
    <lineage>
        <taxon>Bacteria</taxon>
        <taxon>Pseudomonadati</taxon>
        <taxon>Pseudomonadota</taxon>
        <taxon>Alphaproteobacteria</taxon>
        <taxon>Hyphomicrobiales</taxon>
        <taxon>Hyphomicrobiaceae</taxon>
        <taxon>Hyphomicrobium</taxon>
    </lineage>
</organism>
<dbReference type="STRING" id="51670.SAMN04488557_0975"/>
<keyword evidence="2" id="KW-1185">Reference proteome</keyword>